<evidence type="ECO:0000256" key="9">
    <source>
        <dbReference type="RuleBase" id="RU004386"/>
    </source>
</evidence>
<dbReference type="GO" id="GO:0008237">
    <property type="term" value="F:metallopeptidase activity"/>
    <property type="evidence" value="ECO:0007669"/>
    <property type="project" value="UniProtKB-KW"/>
</dbReference>
<dbReference type="GO" id="GO:0008270">
    <property type="term" value="F:zinc ion binding"/>
    <property type="evidence" value="ECO:0007669"/>
    <property type="project" value="InterPro"/>
</dbReference>
<dbReference type="PANTHER" id="PTHR28570:SF3">
    <property type="entry name" value="ASPARTYL AMINOPEPTIDASE"/>
    <property type="match status" value="1"/>
</dbReference>
<evidence type="ECO:0000256" key="3">
    <source>
        <dbReference type="ARBA" id="ARBA00022438"/>
    </source>
</evidence>
<reference evidence="12" key="1">
    <citation type="submission" date="2019-11" db="EMBL/GenBank/DDBJ databases">
        <title>Complete genome sequence of Corynebacterium kalinowskii 1959, a novel Corynebacterium species isolated from soil of a small paddock in Vilsendorf, Germany.</title>
        <authorList>
            <person name="Schaffert L."/>
            <person name="Ruwe M."/>
            <person name="Milse J."/>
            <person name="Hanuschka K."/>
            <person name="Ortseifen V."/>
            <person name="Droste J."/>
            <person name="Brandt D."/>
            <person name="Schlueter L."/>
            <person name="Kutter Y."/>
            <person name="Vinke S."/>
            <person name="Viehoefer P."/>
            <person name="Jacob L."/>
            <person name="Luebke N.-C."/>
            <person name="Schulte-Berndt E."/>
            <person name="Hain C."/>
            <person name="Linder M."/>
            <person name="Schmidt P."/>
            <person name="Wollenschlaeger L."/>
            <person name="Luttermann T."/>
            <person name="Thieme E."/>
            <person name="Hassa J."/>
            <person name="Haak M."/>
            <person name="Wittchen M."/>
            <person name="Mentz A."/>
            <person name="Persicke M."/>
            <person name="Busche T."/>
            <person name="Ruckert C."/>
        </authorList>
    </citation>
    <scope>NUCLEOTIDE SEQUENCE [LARGE SCALE GENOMIC DNA]</scope>
    <source>
        <strain evidence="12">1959</strain>
    </source>
</reference>
<comment type="cofactor">
    <cofactor evidence="1 10">
        <name>Zn(2+)</name>
        <dbReference type="ChEBI" id="CHEBI:29105"/>
    </cofactor>
</comment>
<dbReference type="Gene3D" id="2.30.250.10">
    <property type="entry name" value="Aminopeptidase i, Domain 2"/>
    <property type="match status" value="1"/>
</dbReference>
<evidence type="ECO:0000256" key="7">
    <source>
        <dbReference type="ARBA" id="ARBA00022833"/>
    </source>
</evidence>
<evidence type="ECO:0000256" key="6">
    <source>
        <dbReference type="ARBA" id="ARBA00022801"/>
    </source>
</evidence>
<dbReference type="SUPFAM" id="SSF101821">
    <property type="entry name" value="Aminopeptidase/glucanase lid domain"/>
    <property type="match status" value="1"/>
</dbReference>
<proteinExistence type="inferred from homology"/>
<evidence type="ECO:0000256" key="8">
    <source>
        <dbReference type="ARBA" id="ARBA00023049"/>
    </source>
</evidence>
<keyword evidence="8 9" id="KW-0482">Metalloprotease</keyword>
<evidence type="ECO:0000256" key="4">
    <source>
        <dbReference type="ARBA" id="ARBA00022670"/>
    </source>
</evidence>
<dbReference type="EMBL" id="CP046452">
    <property type="protein sequence ID" value="QGU02002.1"/>
    <property type="molecule type" value="Genomic_DNA"/>
</dbReference>
<keyword evidence="12" id="KW-1185">Reference proteome</keyword>
<gene>
    <name evidence="11" type="primary">apeB</name>
    <name evidence="11" type="ORF">CKALI_05660</name>
</gene>
<dbReference type="GO" id="GO:0006508">
    <property type="term" value="P:proteolysis"/>
    <property type="evidence" value="ECO:0007669"/>
    <property type="project" value="UniProtKB-KW"/>
</dbReference>
<evidence type="ECO:0000256" key="10">
    <source>
        <dbReference type="RuleBase" id="RU004387"/>
    </source>
</evidence>
<dbReference type="KEGG" id="ckw:CKALI_05660"/>
<dbReference type="RefSeq" id="WP_156192363.1">
    <property type="nucleotide sequence ID" value="NZ_CP046452.1"/>
</dbReference>
<name>A0A6B8VA50_9CORY</name>
<accession>A0A6B8VA50</accession>
<comment type="similarity">
    <text evidence="2 9">Belongs to the peptidase M18 family.</text>
</comment>
<dbReference type="Gene3D" id="3.40.630.10">
    <property type="entry name" value="Zn peptidases"/>
    <property type="match status" value="1"/>
</dbReference>
<dbReference type="EC" id="3.4.11.-" evidence="10"/>
<dbReference type="GO" id="GO:0004177">
    <property type="term" value="F:aminopeptidase activity"/>
    <property type="evidence" value="ECO:0007669"/>
    <property type="project" value="UniProtKB-KW"/>
</dbReference>
<dbReference type="Proteomes" id="UP000427071">
    <property type="component" value="Chromosome"/>
</dbReference>
<dbReference type="InterPro" id="IPR023358">
    <property type="entry name" value="Peptidase_M18_dom2"/>
</dbReference>
<dbReference type="AlphaFoldDB" id="A0A6B8VA50"/>
<protein>
    <recommendedName>
        <fullName evidence="10">M18 family aminopeptidase</fullName>
        <ecNumber evidence="10">3.4.11.-</ecNumber>
    </recommendedName>
</protein>
<evidence type="ECO:0000313" key="11">
    <source>
        <dbReference type="EMBL" id="QGU02002.1"/>
    </source>
</evidence>
<dbReference type="SUPFAM" id="SSF53187">
    <property type="entry name" value="Zn-dependent exopeptidases"/>
    <property type="match status" value="1"/>
</dbReference>
<dbReference type="PANTHER" id="PTHR28570">
    <property type="entry name" value="ASPARTYL AMINOPEPTIDASE"/>
    <property type="match status" value="1"/>
</dbReference>
<dbReference type="Pfam" id="PF02127">
    <property type="entry name" value="Peptidase_M18"/>
    <property type="match status" value="1"/>
</dbReference>
<dbReference type="NCBIfam" id="NF002759">
    <property type="entry name" value="PRK02813.1"/>
    <property type="match status" value="1"/>
</dbReference>
<dbReference type="GO" id="GO:0005737">
    <property type="term" value="C:cytoplasm"/>
    <property type="evidence" value="ECO:0007669"/>
    <property type="project" value="UniProtKB-ARBA"/>
</dbReference>
<evidence type="ECO:0000256" key="2">
    <source>
        <dbReference type="ARBA" id="ARBA00008290"/>
    </source>
</evidence>
<sequence>MSFLSFIESSPSSYHAAATVAAAFKDAGFTEQSESSAWSAAPGGHYMVRDGAVLAWKIPSGSPRGFRIIGSHTDSPGFKLKPRPDLSAAGFQQAGVEVYGGPIIASWFDRELRLAGRIVLADGTSQLVATEADFRIPHLAIHLDRSVNDSMTLDRQAHTQPIYAVGSADTSVLDVVAAAAEVSAADIVAHDLITVDGQRGAEFGVDKRLIAAGRIDNLSSVWASLQAFLRASAGEDILVFAAFDHEEIGSATTTGAAGPILETVLSRTAAALGCGFEETQQMFARSTCVSADAAHSIHPNYASRHDPVNYPVLGAGPVVKVNANQRYASNAVTVGMWERACREAGVLSQVFAGNNNSPCGSTIGPITATRLGIETVDVGIPLLSMHSARELAHVSDLEWFEQALFSYLTLAD</sequence>
<organism evidence="11 12">
    <name type="scientific">Corynebacterium kalinowskii</name>
    <dbReference type="NCBI Taxonomy" id="2675216"/>
    <lineage>
        <taxon>Bacteria</taxon>
        <taxon>Bacillati</taxon>
        <taxon>Actinomycetota</taxon>
        <taxon>Actinomycetes</taxon>
        <taxon>Mycobacteriales</taxon>
        <taxon>Corynebacteriaceae</taxon>
        <taxon>Corynebacterium</taxon>
    </lineage>
</organism>
<keyword evidence="4 9" id="KW-0645">Protease</keyword>
<dbReference type="InterPro" id="IPR001948">
    <property type="entry name" value="Peptidase_M18"/>
</dbReference>
<keyword evidence="7 9" id="KW-0862">Zinc</keyword>
<evidence type="ECO:0000313" key="12">
    <source>
        <dbReference type="Proteomes" id="UP000427071"/>
    </source>
</evidence>
<evidence type="ECO:0000256" key="1">
    <source>
        <dbReference type="ARBA" id="ARBA00001947"/>
    </source>
</evidence>
<evidence type="ECO:0000256" key="5">
    <source>
        <dbReference type="ARBA" id="ARBA00022723"/>
    </source>
</evidence>
<keyword evidence="6 9" id="KW-0378">Hydrolase</keyword>
<dbReference type="PRINTS" id="PR00932">
    <property type="entry name" value="AMINO1PTASE"/>
</dbReference>
<keyword evidence="3 9" id="KW-0031">Aminopeptidase</keyword>
<keyword evidence="5 9" id="KW-0479">Metal-binding</keyword>